<keyword evidence="6" id="KW-0564">Palmitate</keyword>
<dbReference type="Pfam" id="PF25198">
    <property type="entry name" value="Spore_GerAC_N"/>
    <property type="match status" value="1"/>
</dbReference>
<feature type="chain" id="PRO_5046361422" evidence="8">
    <location>
        <begin position="25"/>
        <end position="370"/>
    </location>
</feature>
<protein>
    <submittedName>
        <fullName evidence="11">Ger(X)C family spore germination protein</fullName>
    </submittedName>
</protein>
<keyword evidence="4 8" id="KW-0732">Signal</keyword>
<feature type="domain" description="Spore germination GerAC-like C-terminal" evidence="9">
    <location>
        <begin position="202"/>
        <end position="366"/>
    </location>
</feature>
<dbReference type="PANTHER" id="PTHR35789:SF1">
    <property type="entry name" value="SPORE GERMINATION PROTEIN B3"/>
    <property type="match status" value="1"/>
</dbReference>
<evidence type="ECO:0000256" key="8">
    <source>
        <dbReference type="SAM" id="SignalP"/>
    </source>
</evidence>
<dbReference type="NCBIfam" id="TIGR02887">
    <property type="entry name" value="spore_ger_x_C"/>
    <property type="match status" value="1"/>
</dbReference>
<reference evidence="12" key="1">
    <citation type="journal article" date="2019" name="Int. J. Syst. Evol. Microbiol.">
        <title>The Global Catalogue of Microorganisms (GCM) 10K type strain sequencing project: providing services to taxonomists for standard genome sequencing and annotation.</title>
        <authorList>
            <consortium name="The Broad Institute Genomics Platform"/>
            <consortium name="The Broad Institute Genome Sequencing Center for Infectious Disease"/>
            <person name="Wu L."/>
            <person name="Ma J."/>
        </authorList>
    </citation>
    <scope>NUCLEOTIDE SEQUENCE [LARGE SCALE GENOMIC DNA]</scope>
    <source>
        <strain evidence="12">CCUG 59189</strain>
    </source>
</reference>
<dbReference type="Gene3D" id="3.30.300.210">
    <property type="entry name" value="Nutrient germinant receptor protein C, domain 3"/>
    <property type="match status" value="1"/>
</dbReference>
<dbReference type="PROSITE" id="PS51257">
    <property type="entry name" value="PROKAR_LIPOPROTEIN"/>
    <property type="match status" value="1"/>
</dbReference>
<dbReference type="RefSeq" id="WP_379316071.1">
    <property type="nucleotide sequence ID" value="NZ_JBHTLM010000001.1"/>
</dbReference>
<comment type="caution">
    <text evidence="11">The sequence shown here is derived from an EMBL/GenBank/DDBJ whole genome shotgun (WGS) entry which is preliminary data.</text>
</comment>
<comment type="subcellular location">
    <subcellularLocation>
        <location evidence="1">Membrane</location>
        <topology evidence="1">Lipid-anchor</topology>
    </subcellularLocation>
</comment>
<evidence type="ECO:0000256" key="3">
    <source>
        <dbReference type="ARBA" id="ARBA00022544"/>
    </source>
</evidence>
<organism evidence="11 12">
    <name type="scientific">Paenibacillus puldeungensis</name>
    <dbReference type="NCBI Taxonomy" id="696536"/>
    <lineage>
        <taxon>Bacteria</taxon>
        <taxon>Bacillati</taxon>
        <taxon>Bacillota</taxon>
        <taxon>Bacilli</taxon>
        <taxon>Bacillales</taxon>
        <taxon>Paenibacillaceae</taxon>
        <taxon>Paenibacillus</taxon>
    </lineage>
</organism>
<keyword evidence="7" id="KW-0449">Lipoprotein</keyword>
<evidence type="ECO:0000256" key="7">
    <source>
        <dbReference type="ARBA" id="ARBA00023288"/>
    </source>
</evidence>
<feature type="signal peptide" evidence="8">
    <location>
        <begin position="1"/>
        <end position="24"/>
    </location>
</feature>
<sequence>MKRLKPFGLACGLVAILLSGCSQDQNMLERIGYIQSAAYDLAPKGDVKVTISIPLVTQFARDGRTTDELLSTVAHSSKEANKKLSLQTSRLLVSGQIRALLFGVKLAQQGLQTHMDTFLRDPSFSKRTPVVVVDGDSGDLISHEYPRHTKTSNYIEKLLQKEFSKQIYPRILLHEFIRDLNDDGQDPIATMIRETKNGIEMSGVALFRKDRFITKLSPEDVFIFSLMYHSINRGEFTIATENPELRSVSFNVSKSKRKIKVSRTDEGEYQVNIGVKVQASIMEYIGTLRLSTSDRAKAEQLINESIANAAERIIHNMQKNRVDSLGIGKYVRNKMSYSEWKKTDWHDMYSKMPIHVQCSFIIKNYGNYVD</sequence>
<gene>
    <name evidence="11" type="ORF">ACFQ3W_02005</name>
</gene>
<accession>A0ABW3RRI1</accession>
<dbReference type="InterPro" id="IPR046953">
    <property type="entry name" value="Spore_GerAC-like_C"/>
</dbReference>
<dbReference type="InterPro" id="IPR057336">
    <property type="entry name" value="GerAC_N"/>
</dbReference>
<evidence type="ECO:0000256" key="5">
    <source>
        <dbReference type="ARBA" id="ARBA00023136"/>
    </source>
</evidence>
<keyword evidence="12" id="KW-1185">Reference proteome</keyword>
<dbReference type="PANTHER" id="PTHR35789">
    <property type="entry name" value="SPORE GERMINATION PROTEIN B3"/>
    <property type="match status" value="1"/>
</dbReference>
<dbReference type="InterPro" id="IPR008844">
    <property type="entry name" value="Spore_GerAC-like"/>
</dbReference>
<evidence type="ECO:0000259" key="10">
    <source>
        <dbReference type="Pfam" id="PF25198"/>
    </source>
</evidence>
<evidence type="ECO:0000256" key="6">
    <source>
        <dbReference type="ARBA" id="ARBA00023139"/>
    </source>
</evidence>
<evidence type="ECO:0000313" key="11">
    <source>
        <dbReference type="EMBL" id="MFD1175083.1"/>
    </source>
</evidence>
<evidence type="ECO:0000256" key="4">
    <source>
        <dbReference type="ARBA" id="ARBA00022729"/>
    </source>
</evidence>
<proteinExistence type="inferred from homology"/>
<dbReference type="Pfam" id="PF05504">
    <property type="entry name" value="Spore_GerAC"/>
    <property type="match status" value="1"/>
</dbReference>
<evidence type="ECO:0000256" key="2">
    <source>
        <dbReference type="ARBA" id="ARBA00007886"/>
    </source>
</evidence>
<keyword evidence="3" id="KW-0309">Germination</keyword>
<keyword evidence="5" id="KW-0472">Membrane</keyword>
<evidence type="ECO:0000256" key="1">
    <source>
        <dbReference type="ARBA" id="ARBA00004635"/>
    </source>
</evidence>
<evidence type="ECO:0000259" key="9">
    <source>
        <dbReference type="Pfam" id="PF05504"/>
    </source>
</evidence>
<evidence type="ECO:0000313" key="12">
    <source>
        <dbReference type="Proteomes" id="UP001597262"/>
    </source>
</evidence>
<comment type="similarity">
    <text evidence="2">Belongs to the GerABKC lipoprotein family.</text>
</comment>
<dbReference type="InterPro" id="IPR038501">
    <property type="entry name" value="Spore_GerAC_C_sf"/>
</dbReference>
<dbReference type="EMBL" id="JBHTLM010000001">
    <property type="protein sequence ID" value="MFD1175083.1"/>
    <property type="molecule type" value="Genomic_DNA"/>
</dbReference>
<feature type="domain" description="Spore germination protein N-terminal" evidence="10">
    <location>
        <begin position="24"/>
        <end position="193"/>
    </location>
</feature>
<name>A0ABW3RRI1_9BACL</name>
<dbReference type="Proteomes" id="UP001597262">
    <property type="component" value="Unassembled WGS sequence"/>
</dbReference>